<dbReference type="OrthoDB" id="7811243at2"/>
<dbReference type="Pfam" id="PF00356">
    <property type="entry name" value="LacI"/>
    <property type="match status" value="1"/>
</dbReference>
<dbReference type="SUPFAM" id="SSF47413">
    <property type="entry name" value="lambda repressor-like DNA-binding domains"/>
    <property type="match status" value="1"/>
</dbReference>
<dbReference type="InterPro" id="IPR010982">
    <property type="entry name" value="Lambda_DNA-bd_dom_sf"/>
</dbReference>
<comment type="caution">
    <text evidence="6">The sequence shown here is derived from an EMBL/GenBank/DDBJ whole genome shotgun (WGS) entry which is preliminary data.</text>
</comment>
<dbReference type="Gene3D" id="1.10.260.40">
    <property type="entry name" value="lambda repressor-like DNA-binding domains"/>
    <property type="match status" value="1"/>
</dbReference>
<keyword evidence="3" id="KW-0804">Transcription</keyword>
<keyword evidence="7" id="KW-1185">Reference proteome</keyword>
<dbReference type="PROSITE" id="PS50932">
    <property type="entry name" value="HTH_LACI_2"/>
    <property type="match status" value="1"/>
</dbReference>
<dbReference type="SMART" id="SM00354">
    <property type="entry name" value="HTH_LACI"/>
    <property type="match status" value="1"/>
</dbReference>
<evidence type="ECO:0000313" key="6">
    <source>
        <dbReference type="EMBL" id="KZL20720.1"/>
    </source>
</evidence>
<gene>
    <name evidence="6" type="primary">cytR_1</name>
    <name evidence="6" type="ORF">PsAD2_01208</name>
</gene>
<dbReference type="CDD" id="cd01392">
    <property type="entry name" value="HTH_LacI"/>
    <property type="match status" value="1"/>
</dbReference>
<evidence type="ECO:0000256" key="2">
    <source>
        <dbReference type="ARBA" id="ARBA00023125"/>
    </source>
</evidence>
<dbReference type="AlphaFoldDB" id="A0A166A8D9"/>
<evidence type="ECO:0000256" key="4">
    <source>
        <dbReference type="SAM" id="MobiDB-lite"/>
    </source>
</evidence>
<feature type="domain" description="HTH lacI-type" evidence="5">
    <location>
        <begin position="12"/>
        <end position="62"/>
    </location>
</feature>
<name>A0A166A8D9_9HYPH</name>
<dbReference type="InterPro" id="IPR001761">
    <property type="entry name" value="Peripla_BP/Lac1_sug-bd_dom"/>
</dbReference>
<dbReference type="Pfam" id="PF00532">
    <property type="entry name" value="Peripla_BP_1"/>
    <property type="match status" value="1"/>
</dbReference>
<evidence type="ECO:0000259" key="5">
    <source>
        <dbReference type="PROSITE" id="PS50932"/>
    </source>
</evidence>
<dbReference type="PANTHER" id="PTHR30146:SF109">
    <property type="entry name" value="HTH-TYPE TRANSCRIPTIONAL REGULATOR GALS"/>
    <property type="match status" value="1"/>
</dbReference>
<evidence type="ECO:0000313" key="7">
    <source>
        <dbReference type="Proteomes" id="UP000076577"/>
    </source>
</evidence>
<dbReference type="GO" id="GO:0003700">
    <property type="term" value="F:DNA-binding transcription factor activity"/>
    <property type="evidence" value="ECO:0007669"/>
    <property type="project" value="TreeGrafter"/>
</dbReference>
<dbReference type="EMBL" id="LMCB01000006">
    <property type="protein sequence ID" value="KZL20720.1"/>
    <property type="molecule type" value="Genomic_DNA"/>
</dbReference>
<sequence length="354" mass="38044">MSGTGKPLRLGDLAEKLGVSTATVSLALRDSPLIAKATKARVKAYAEEVGYIYNRSAASLRTSQSNMIGVAVHDILNPYFAEVFRGLEEKLAEQNKTILICNHRDIAERQKHFTDTLLQHRVDGLILCASVGTTSKDINSIVHQGIPVTLVCRDVAGANAPCVRGDDFLGSYRITQHLIEQGHTQIAMVGGRRGSSTGRDRNRGWRSALEDAGIDVDAQLEIPELMTQADGRSVATKIIEAELRPTAVVCFNDLVALGLMSAVRRLGVEPGPDLAIVGYDNTEGTENRSPALTTVDNGAATIGVKAAELMLSQMNGEKINNDLMLIEPKLRVRESAPSPGERLTPVGGLCVNPE</sequence>
<keyword evidence="2" id="KW-0238">DNA-binding</keyword>
<keyword evidence="1" id="KW-0805">Transcription regulation</keyword>
<dbReference type="STRING" id="989403.SAMN05421798_107169"/>
<dbReference type="Gene3D" id="3.40.50.2300">
    <property type="match status" value="2"/>
</dbReference>
<proteinExistence type="predicted"/>
<dbReference type="PATRIC" id="fig|989403.3.peg.1294"/>
<dbReference type="PANTHER" id="PTHR30146">
    <property type="entry name" value="LACI-RELATED TRANSCRIPTIONAL REPRESSOR"/>
    <property type="match status" value="1"/>
</dbReference>
<organism evidence="6 7">
    <name type="scientific">Pseudovibrio axinellae</name>
    <dbReference type="NCBI Taxonomy" id="989403"/>
    <lineage>
        <taxon>Bacteria</taxon>
        <taxon>Pseudomonadati</taxon>
        <taxon>Pseudomonadota</taxon>
        <taxon>Alphaproteobacteria</taxon>
        <taxon>Hyphomicrobiales</taxon>
        <taxon>Stappiaceae</taxon>
        <taxon>Pseudovibrio</taxon>
    </lineage>
</organism>
<accession>A0A166A8D9</accession>
<dbReference type="RefSeq" id="WP_068004190.1">
    <property type="nucleotide sequence ID" value="NZ_FOFM01000007.1"/>
</dbReference>
<feature type="region of interest" description="Disordered" evidence="4">
    <location>
        <begin position="335"/>
        <end position="354"/>
    </location>
</feature>
<protein>
    <submittedName>
        <fullName evidence="6">HTH-type transcriptional repressor CytR</fullName>
    </submittedName>
</protein>
<dbReference type="Proteomes" id="UP000076577">
    <property type="component" value="Unassembled WGS sequence"/>
</dbReference>
<dbReference type="CDD" id="cd06289">
    <property type="entry name" value="PBP1_MalI-like"/>
    <property type="match status" value="1"/>
</dbReference>
<evidence type="ECO:0000256" key="1">
    <source>
        <dbReference type="ARBA" id="ARBA00023015"/>
    </source>
</evidence>
<evidence type="ECO:0000256" key="3">
    <source>
        <dbReference type="ARBA" id="ARBA00023163"/>
    </source>
</evidence>
<dbReference type="GO" id="GO:0000976">
    <property type="term" value="F:transcription cis-regulatory region binding"/>
    <property type="evidence" value="ECO:0007669"/>
    <property type="project" value="TreeGrafter"/>
</dbReference>
<dbReference type="InterPro" id="IPR028082">
    <property type="entry name" value="Peripla_BP_I"/>
</dbReference>
<dbReference type="InterPro" id="IPR000843">
    <property type="entry name" value="HTH_LacI"/>
</dbReference>
<reference evidence="6 7" key="1">
    <citation type="journal article" date="2016" name="Front. Microbiol.">
        <title>Comparative Genomic Analysis Reveals a Diverse Repertoire of Genes Involved in Prokaryote-Eukaryote Interactions within the Pseudovibrio Genus.</title>
        <authorList>
            <person name="Romano S."/>
            <person name="Fernandez-Guerra A."/>
            <person name="Reen F.J."/>
            <person name="Glockner F.O."/>
            <person name="Crowley S.P."/>
            <person name="O'Sullivan O."/>
            <person name="Cotter P.D."/>
            <person name="Adams C."/>
            <person name="Dobson A.D."/>
            <person name="O'Gara F."/>
        </authorList>
    </citation>
    <scope>NUCLEOTIDE SEQUENCE [LARGE SCALE GENOMIC DNA]</scope>
    <source>
        <strain evidence="6 7">Ad2</strain>
    </source>
</reference>
<dbReference type="SUPFAM" id="SSF53822">
    <property type="entry name" value="Periplasmic binding protein-like I"/>
    <property type="match status" value="1"/>
</dbReference>